<dbReference type="SUPFAM" id="SSF53756">
    <property type="entry name" value="UDP-Glycosyltransferase/glycogen phosphorylase"/>
    <property type="match status" value="1"/>
</dbReference>
<name>A0ABU7U3Z4_9PROT</name>
<dbReference type="InterPro" id="IPR029044">
    <property type="entry name" value="Nucleotide-diphossugar_trans"/>
</dbReference>
<dbReference type="Pfam" id="PF00535">
    <property type="entry name" value="Glycos_transf_2"/>
    <property type="match status" value="1"/>
</dbReference>
<dbReference type="EMBL" id="JAWJZY010000002">
    <property type="protein sequence ID" value="MEE8658589.1"/>
    <property type="molecule type" value="Genomic_DNA"/>
</dbReference>
<feature type="domain" description="Glycosyltransferase 2-like" evidence="1">
    <location>
        <begin position="356"/>
        <end position="481"/>
    </location>
</feature>
<dbReference type="PANTHER" id="PTHR43179:SF7">
    <property type="entry name" value="RHAMNOSYLTRANSFERASE WBBL"/>
    <property type="match status" value="1"/>
</dbReference>
<accession>A0ABU7U3Z4</accession>
<evidence type="ECO:0000313" key="3">
    <source>
        <dbReference type="Proteomes" id="UP001312908"/>
    </source>
</evidence>
<dbReference type="Pfam" id="PF13692">
    <property type="entry name" value="Glyco_trans_1_4"/>
    <property type="match status" value="1"/>
</dbReference>
<evidence type="ECO:0000259" key="1">
    <source>
        <dbReference type="Pfam" id="PF00535"/>
    </source>
</evidence>
<dbReference type="Proteomes" id="UP001312908">
    <property type="component" value="Unassembled WGS sequence"/>
</dbReference>
<dbReference type="SUPFAM" id="SSF53448">
    <property type="entry name" value="Nucleotide-diphospho-sugar transferases"/>
    <property type="match status" value="1"/>
</dbReference>
<dbReference type="PANTHER" id="PTHR43179">
    <property type="entry name" value="RHAMNOSYLTRANSFERASE WBBL"/>
    <property type="match status" value="1"/>
</dbReference>
<dbReference type="CDD" id="cd04186">
    <property type="entry name" value="GT_2_like_c"/>
    <property type="match status" value="1"/>
</dbReference>
<sequence length="993" mass="113447">MVSYYAAFGDRLPLWAEIDEAWYFEQKPDLREEILAQGFTDLSLYHEAVGAAAGLSPNPYFDEVWYRAKYPEVREAIKEGVFSSGFEHYCQEGFRVRSPHWLFSEEQYRWSYAGYDDAWLEAHGYPNGYAHFLNNKISLTLTGSPFFDPFVTRAWFQAQSSDDQAGRHPYLNALNPSMSLEGEPRLSWFFDPDWYLARYPEVAQAVAEKRFQSALHHYLTNNTPEHFDPLPYFSESAYRQAYPDVVPALGGGIFRSAYEHFLRHGAYEGRRPDAEIDLGPWIERFRQLGPMADREADHPFRQWMRAQFAPVGETHAAVELDERETRPLFLEEARQCADIALRGRLDFTCHGEPDISVILVMRNQFALTMQALASLRANYDGPMEVIIVDSGSSDLSGQIENHVDGLHVMRFPYNIGFLLGANEALPRVRSPFCLYLNNDIKLFPNAVANALQRLKSSDDIGAVGAKIIRSHMRLQEAGSIIWRDGASYGYRRQDDPNIGEANFVRDVDYCSAAFLMVRTEDARHLGGFDPKFAPAYFEDTDFCLRMLKSGKRIVYDPSVAVEHMESGSFGLTDSHDWIQINHRVFFNRHRQLLLAKPPPHVRNAVLGREQKRGRETVLVIEDRLPVRRLGSGYVRSNEVVRAMSALGYQVSVFPMMDKANDPADLVHDFPDDVELLTDWHLDRFTSFIEERAGYYDILWICRTHNLSRLLPIVTEHGRYLPMKRVILDTEVIDTPRRFEKARILGAPKIKESMAELIGEELASSHFCQQIVAVSADEAKMVREAGYEHVSILGHALEPDPTQRPYQERHHFLFVGALYAEDTPNYDSLKWLIEEVFPHLHAMIDDPPLLTIAGYIDPDLDIKSWRELPHVRCVGPVRDLKALYDSHRVFVAPTRYAGGLPYKVHEAASFGIPIVATDLLARQVNWKNDVALLCATAGDPRAFARQMVSLYYDAEIWHRVRLEALAAVTNDCDPNDFKARVAEILTRSLAISQI</sequence>
<gene>
    <name evidence="2" type="ORF">DOFOFD_06155</name>
</gene>
<dbReference type="Gene3D" id="3.40.50.2000">
    <property type="entry name" value="Glycogen Phosphorylase B"/>
    <property type="match status" value="1"/>
</dbReference>
<reference evidence="2 3" key="1">
    <citation type="submission" date="2023-10" db="EMBL/GenBank/DDBJ databases">
        <title>Sorlinia euscelidii gen. nov., sp. nov., an acetic acid bacteria isolated from the gut of Euscelidius variegatus emitter.</title>
        <authorList>
            <person name="Michoud G."/>
            <person name="Marasco R."/>
            <person name="Seferji K."/>
            <person name="Gonella E."/>
            <person name="Garuglieri E."/>
            <person name="Alma A."/>
            <person name="Mapelli F."/>
            <person name="Borin S."/>
            <person name="Daffonchio D."/>
            <person name="Crotti E."/>
        </authorList>
    </citation>
    <scope>NUCLEOTIDE SEQUENCE [LARGE SCALE GENOMIC DNA]</scope>
    <source>
        <strain evidence="2 3">EV16P</strain>
    </source>
</reference>
<evidence type="ECO:0000313" key="2">
    <source>
        <dbReference type="EMBL" id="MEE8658589.1"/>
    </source>
</evidence>
<dbReference type="Gene3D" id="3.90.550.10">
    <property type="entry name" value="Spore Coat Polysaccharide Biosynthesis Protein SpsA, Chain A"/>
    <property type="match status" value="1"/>
</dbReference>
<dbReference type="InterPro" id="IPR001173">
    <property type="entry name" value="Glyco_trans_2-like"/>
</dbReference>
<keyword evidence="3" id="KW-1185">Reference proteome</keyword>
<organism evidence="2 3">
    <name type="scientific">Sorlinia euscelidii</name>
    <dbReference type="NCBI Taxonomy" id="3081148"/>
    <lineage>
        <taxon>Bacteria</taxon>
        <taxon>Pseudomonadati</taxon>
        <taxon>Pseudomonadota</taxon>
        <taxon>Alphaproteobacteria</taxon>
        <taxon>Acetobacterales</taxon>
        <taxon>Acetobacteraceae</taxon>
        <taxon>Sorlinia</taxon>
    </lineage>
</organism>
<proteinExistence type="predicted"/>
<comment type="caution">
    <text evidence="2">The sequence shown here is derived from an EMBL/GenBank/DDBJ whole genome shotgun (WGS) entry which is preliminary data.</text>
</comment>
<protein>
    <submittedName>
        <fullName evidence="2">Glycosyltransferase</fullName>
    </submittedName>
</protein>